<gene>
    <name evidence="2" type="ORF">PPERSA_12530</name>
</gene>
<keyword evidence="1" id="KW-0812">Transmembrane</keyword>
<reference evidence="2 3" key="1">
    <citation type="journal article" date="2015" name="Sci. Rep.">
        <title>Genome of the facultative scuticociliatosis pathogen Pseudocohnilembus persalinus provides insight into its virulence through horizontal gene transfer.</title>
        <authorList>
            <person name="Xiong J."/>
            <person name="Wang G."/>
            <person name="Cheng J."/>
            <person name="Tian M."/>
            <person name="Pan X."/>
            <person name="Warren A."/>
            <person name="Jiang C."/>
            <person name="Yuan D."/>
            <person name="Miao W."/>
        </authorList>
    </citation>
    <scope>NUCLEOTIDE SEQUENCE [LARGE SCALE GENOMIC DNA]</scope>
    <source>
        <strain evidence="2">36N120E</strain>
    </source>
</reference>
<name>A0A0V0QB61_PSEPJ</name>
<protein>
    <submittedName>
        <fullName evidence="2">Uncharacterized protein</fullName>
    </submittedName>
</protein>
<evidence type="ECO:0000256" key="1">
    <source>
        <dbReference type="SAM" id="Phobius"/>
    </source>
</evidence>
<dbReference type="Proteomes" id="UP000054937">
    <property type="component" value="Unassembled WGS sequence"/>
</dbReference>
<evidence type="ECO:0000313" key="2">
    <source>
        <dbReference type="EMBL" id="KRW99426.1"/>
    </source>
</evidence>
<comment type="caution">
    <text evidence="2">The sequence shown here is derived from an EMBL/GenBank/DDBJ whole genome shotgun (WGS) entry which is preliminary data.</text>
</comment>
<accession>A0A0V0QB61</accession>
<sequence>MVYQFNYSDYKKEEFAEEVQQKYAFPSDKEHILRVMKGETQWSRQELMGYWDSASNDAIFSSLALSIGTFAFAFYLTPSGKVVRDRYIAAMTPTRRMFRALLPFAGLAFPIYLIRSRLDEGNGYAN</sequence>
<keyword evidence="1" id="KW-1133">Transmembrane helix</keyword>
<feature type="transmembrane region" description="Helical" evidence="1">
    <location>
        <begin position="58"/>
        <end position="76"/>
    </location>
</feature>
<keyword evidence="3" id="KW-1185">Reference proteome</keyword>
<dbReference type="EMBL" id="LDAU01000213">
    <property type="protein sequence ID" value="KRW99426.1"/>
    <property type="molecule type" value="Genomic_DNA"/>
</dbReference>
<organism evidence="2 3">
    <name type="scientific">Pseudocohnilembus persalinus</name>
    <name type="common">Ciliate</name>
    <dbReference type="NCBI Taxonomy" id="266149"/>
    <lineage>
        <taxon>Eukaryota</taxon>
        <taxon>Sar</taxon>
        <taxon>Alveolata</taxon>
        <taxon>Ciliophora</taxon>
        <taxon>Intramacronucleata</taxon>
        <taxon>Oligohymenophorea</taxon>
        <taxon>Scuticociliatia</taxon>
        <taxon>Philasterida</taxon>
        <taxon>Pseudocohnilembidae</taxon>
        <taxon>Pseudocohnilembus</taxon>
    </lineage>
</organism>
<keyword evidence="1" id="KW-0472">Membrane</keyword>
<evidence type="ECO:0000313" key="3">
    <source>
        <dbReference type="Proteomes" id="UP000054937"/>
    </source>
</evidence>
<proteinExistence type="predicted"/>
<feature type="transmembrane region" description="Helical" evidence="1">
    <location>
        <begin position="97"/>
        <end position="114"/>
    </location>
</feature>
<dbReference type="AlphaFoldDB" id="A0A0V0QB61"/>
<dbReference type="InParanoid" id="A0A0V0QB61"/>